<dbReference type="InterPro" id="IPR050881">
    <property type="entry name" value="LL-DAP_aminotransferase"/>
</dbReference>
<dbReference type="CDD" id="cd00609">
    <property type="entry name" value="AAT_like"/>
    <property type="match status" value="1"/>
</dbReference>
<dbReference type="RefSeq" id="WP_013120164.1">
    <property type="nucleotide sequence ID" value="NC_014152.1"/>
</dbReference>
<dbReference type="GO" id="GO:0030170">
    <property type="term" value="F:pyridoxal phosphate binding"/>
    <property type="evidence" value="ECO:0007669"/>
    <property type="project" value="InterPro"/>
</dbReference>
<dbReference type="KEGG" id="tjr:TherJR_1284"/>
<dbReference type="Proteomes" id="UP000002377">
    <property type="component" value="Chromosome"/>
</dbReference>
<evidence type="ECO:0000256" key="3">
    <source>
        <dbReference type="ARBA" id="ARBA00022679"/>
    </source>
</evidence>
<name>D5XES5_THEPJ</name>
<dbReference type="InterPro" id="IPR015421">
    <property type="entry name" value="PyrdxlP-dep_Trfase_major"/>
</dbReference>
<proteinExistence type="inferred from homology"/>
<gene>
    <name evidence="6" type="ordered locus">TherJR_1284</name>
</gene>
<dbReference type="PANTHER" id="PTHR42832:SF3">
    <property type="entry name" value="L-GLUTAMINE--4-(METHYLSULFANYL)-2-OXOBUTANOATE AMINOTRANSFERASE"/>
    <property type="match status" value="1"/>
</dbReference>
<evidence type="ECO:0000313" key="6">
    <source>
        <dbReference type="EMBL" id="ADG82146.1"/>
    </source>
</evidence>
<keyword evidence="3 4" id="KW-0808">Transferase</keyword>
<dbReference type="eggNOG" id="COG0436">
    <property type="taxonomic scope" value="Bacteria"/>
</dbReference>
<comment type="similarity">
    <text evidence="4">Belongs to the class-I pyridoxal-phosphate-dependent aminotransferase family.</text>
</comment>
<dbReference type="PANTHER" id="PTHR42832">
    <property type="entry name" value="AMINO ACID AMINOTRANSFERASE"/>
    <property type="match status" value="1"/>
</dbReference>
<protein>
    <recommendedName>
        <fullName evidence="4">Aminotransferase</fullName>
        <ecNumber evidence="4">2.6.1.-</ecNumber>
    </recommendedName>
</protein>
<dbReference type="GO" id="GO:0008483">
    <property type="term" value="F:transaminase activity"/>
    <property type="evidence" value="ECO:0007669"/>
    <property type="project" value="UniProtKB-KW"/>
</dbReference>
<dbReference type="Pfam" id="PF00155">
    <property type="entry name" value="Aminotran_1_2"/>
    <property type="match status" value="1"/>
</dbReference>
<dbReference type="Gene3D" id="3.40.640.10">
    <property type="entry name" value="Type I PLP-dependent aspartate aminotransferase-like (Major domain)"/>
    <property type="match status" value="1"/>
</dbReference>
<dbReference type="InterPro" id="IPR015424">
    <property type="entry name" value="PyrdxlP-dep_Trfase"/>
</dbReference>
<dbReference type="SUPFAM" id="SSF53383">
    <property type="entry name" value="PLP-dependent transferases"/>
    <property type="match status" value="1"/>
</dbReference>
<evidence type="ECO:0000256" key="1">
    <source>
        <dbReference type="ARBA" id="ARBA00001933"/>
    </source>
</evidence>
<evidence type="ECO:0000256" key="2">
    <source>
        <dbReference type="ARBA" id="ARBA00022576"/>
    </source>
</evidence>
<evidence type="ECO:0000313" key="7">
    <source>
        <dbReference type="Proteomes" id="UP000002377"/>
    </source>
</evidence>
<keyword evidence="2 4" id="KW-0032">Aminotransferase</keyword>
<keyword evidence="7" id="KW-1185">Reference proteome</keyword>
<accession>D5XES5</accession>
<reference evidence="6 7" key="1">
    <citation type="submission" date="2010-05" db="EMBL/GenBank/DDBJ databases">
        <title>Complete sequence of Thermincola sp. JR.</title>
        <authorList>
            <consortium name="US DOE Joint Genome Institute"/>
            <person name="Lucas S."/>
            <person name="Copeland A."/>
            <person name="Lapidus A."/>
            <person name="Cheng J.-F."/>
            <person name="Bruce D."/>
            <person name="Goodwin L."/>
            <person name="Pitluck S."/>
            <person name="Chertkov O."/>
            <person name="Detter J.C."/>
            <person name="Han C."/>
            <person name="Tapia R."/>
            <person name="Land M."/>
            <person name="Hauser L."/>
            <person name="Kyrpides N."/>
            <person name="Mikhailova N."/>
            <person name="Hazen T.C."/>
            <person name="Woyke T."/>
        </authorList>
    </citation>
    <scope>NUCLEOTIDE SEQUENCE [LARGE SCALE GENOMIC DNA]</scope>
    <source>
        <strain evidence="6 7">JR</strain>
    </source>
</reference>
<dbReference type="Gene3D" id="3.90.1150.10">
    <property type="entry name" value="Aspartate Aminotransferase, domain 1"/>
    <property type="match status" value="1"/>
</dbReference>
<sequence>MERARRLENLTSAIFAEIDLLKAKVAKTGKEIINLGIGSPDQPPAKHVQEALLKGVQNLNNYGYPTSRGLSLLRETITHWYKKRFGVSLDPEKETLVLMGSQDGLGHLPLGYLDEGDIALVPDPGYPVYAAGVRLAGGKIYPMPLLKENAFLPDLQAIPEEVARQAKMMILNYPNNPVAAVANYDFFRSVVEFAKKYDILVCHDVAYSELAFDGYKPMSFLEIPGAKDIGVEFHSVSKTYNMAGCRLGFVVGNAEAIDTLACIKSNIDYGVFLPVQEAGIAALTGPQDIVRQNVENYRRRRDLLIEGLAKIGWYVDKPLATMFVWASLPADYTSSVQFARQLLEKTGVVVVPGIAFGGQGEGYVRIALVQEEEIIAKAVQLIGENFKF</sequence>
<dbReference type="InterPro" id="IPR004839">
    <property type="entry name" value="Aminotransferase_I/II_large"/>
</dbReference>
<dbReference type="InterPro" id="IPR015422">
    <property type="entry name" value="PyrdxlP-dep_Trfase_small"/>
</dbReference>
<dbReference type="PROSITE" id="PS00105">
    <property type="entry name" value="AA_TRANSFER_CLASS_1"/>
    <property type="match status" value="1"/>
</dbReference>
<comment type="cofactor">
    <cofactor evidence="1 4">
        <name>pyridoxal 5'-phosphate</name>
        <dbReference type="ChEBI" id="CHEBI:597326"/>
    </cofactor>
</comment>
<dbReference type="STRING" id="635013.TherJR_1284"/>
<dbReference type="InterPro" id="IPR004838">
    <property type="entry name" value="NHTrfase_class1_PyrdxlP-BS"/>
</dbReference>
<dbReference type="EMBL" id="CP002028">
    <property type="protein sequence ID" value="ADG82146.1"/>
    <property type="molecule type" value="Genomic_DNA"/>
</dbReference>
<dbReference type="AlphaFoldDB" id="D5XES5"/>
<dbReference type="NCBIfam" id="NF006756">
    <property type="entry name" value="PRK09276.1"/>
    <property type="match status" value="1"/>
</dbReference>
<dbReference type="OrthoDB" id="9803354at2"/>
<feature type="domain" description="Aminotransferase class I/classII large" evidence="5">
    <location>
        <begin position="31"/>
        <end position="374"/>
    </location>
</feature>
<dbReference type="EC" id="2.6.1.-" evidence="4"/>
<organism evidence="6 7">
    <name type="scientific">Thermincola potens (strain JR)</name>
    <dbReference type="NCBI Taxonomy" id="635013"/>
    <lineage>
        <taxon>Bacteria</taxon>
        <taxon>Bacillati</taxon>
        <taxon>Bacillota</taxon>
        <taxon>Clostridia</taxon>
        <taxon>Eubacteriales</taxon>
        <taxon>Thermincolaceae</taxon>
        <taxon>Thermincola</taxon>
    </lineage>
</organism>
<evidence type="ECO:0000259" key="5">
    <source>
        <dbReference type="Pfam" id="PF00155"/>
    </source>
</evidence>
<dbReference type="HOGENOM" id="CLU_017584_4_5_9"/>
<evidence type="ECO:0000256" key="4">
    <source>
        <dbReference type="RuleBase" id="RU000481"/>
    </source>
</evidence>